<dbReference type="RefSeq" id="WP_168948069.1">
    <property type="nucleotide sequence ID" value="NZ_JABAGL010000023.1"/>
</dbReference>
<evidence type="ECO:0000313" key="3">
    <source>
        <dbReference type="EMBL" id="NME87442.1"/>
    </source>
</evidence>
<protein>
    <submittedName>
        <fullName evidence="3">Relaxase/mobilization nuclease domain-containing protein</fullName>
    </submittedName>
</protein>
<evidence type="ECO:0000259" key="2">
    <source>
        <dbReference type="Pfam" id="PF03432"/>
    </source>
</evidence>
<evidence type="ECO:0000256" key="1">
    <source>
        <dbReference type="SAM" id="MobiDB-lite"/>
    </source>
</evidence>
<reference evidence="3 4" key="1">
    <citation type="submission" date="2020-04" db="EMBL/GenBank/DDBJ databases">
        <authorList>
            <person name="Hitch T.C.A."/>
            <person name="Wylensek D."/>
            <person name="Clavel T."/>
        </authorList>
    </citation>
    <scope>NUCLEOTIDE SEQUENCE [LARGE SCALE GENOMIC DNA]</scope>
    <source>
        <strain evidence="3 4">WCA3-601-WT-5E</strain>
    </source>
</reference>
<feature type="region of interest" description="Disordered" evidence="1">
    <location>
        <begin position="360"/>
        <end position="379"/>
    </location>
</feature>
<dbReference type="Proteomes" id="UP000520291">
    <property type="component" value="Unassembled WGS sequence"/>
</dbReference>
<feature type="domain" description="MobA/VirD2-like nuclease" evidence="2">
    <location>
        <begin position="43"/>
        <end position="151"/>
    </location>
</feature>
<dbReference type="EMBL" id="JABAGL010000023">
    <property type="protein sequence ID" value="NME87442.1"/>
    <property type="molecule type" value="Genomic_DNA"/>
</dbReference>
<comment type="caution">
    <text evidence="3">The sequence shown here is derived from an EMBL/GenBank/DDBJ whole genome shotgun (WGS) entry which is preliminary data.</text>
</comment>
<organism evidence="3 4">
    <name type="scientific">Bacteroides eggerthii</name>
    <dbReference type="NCBI Taxonomy" id="28111"/>
    <lineage>
        <taxon>Bacteria</taxon>
        <taxon>Pseudomonadati</taxon>
        <taxon>Bacteroidota</taxon>
        <taxon>Bacteroidia</taxon>
        <taxon>Bacteroidales</taxon>
        <taxon>Bacteroidaceae</taxon>
        <taxon>Bacteroides</taxon>
    </lineage>
</organism>
<evidence type="ECO:0000313" key="4">
    <source>
        <dbReference type="Proteomes" id="UP000520291"/>
    </source>
</evidence>
<name>A0A7X9SDV9_9BACE</name>
<accession>A0A7X9SDV9</accession>
<feature type="compositionally biased region" description="Polar residues" evidence="1">
    <location>
        <begin position="360"/>
        <end position="373"/>
    </location>
</feature>
<dbReference type="Pfam" id="PF03432">
    <property type="entry name" value="Relaxase"/>
    <property type="match status" value="1"/>
</dbReference>
<sequence>MVAKINYGNSLYGALAYNGEKVNEGVAKILDTNKVFSPADGTHNISACMQDFMAYMPSHVLTKKPVIHISLNPHPDDTLTDEQFSAIAREYIEKMGYANQPFIVYKHEDIDRHHLHIVTLAVDERGKKINDGNNFYTSTRILKELEQKYGLIPAQVRKEREAFRLKKVCYGDGENLKKQLASVIRPAAKFYHCPSFKEYRALLSTYNICVEEVKGEVKGEVNGKTYMGLLYFATDNKGNKVGKVFKSSLFGKAVGYEALQNRFKVSKEKLKEKHLAPKTKAVVAGALNRSATREDFRDNLHRKGIDVLFRENEEGRLYGITFIDHNNGCVVNGSRLGKELSANAVAEWFDRPHPELFDSVQQSEKSNLSQTSTSDEDSVLGGLLDLPLEAHGTDWEEEQFRRRMQRKKRKQRKL</sequence>
<dbReference type="InterPro" id="IPR005094">
    <property type="entry name" value="Endonuclease_MobA/VirD2"/>
</dbReference>
<dbReference type="AlphaFoldDB" id="A0A7X9SDV9"/>
<gene>
    <name evidence="3" type="ORF">HF841_15710</name>
</gene>
<dbReference type="NCBIfam" id="NF041325">
    <property type="entry name" value="Bacteroid_MobB"/>
    <property type="match status" value="1"/>
</dbReference>
<feature type="compositionally biased region" description="Basic residues" evidence="1">
    <location>
        <begin position="402"/>
        <end position="414"/>
    </location>
</feature>
<feature type="region of interest" description="Disordered" evidence="1">
    <location>
        <begin position="395"/>
        <end position="414"/>
    </location>
</feature>
<proteinExistence type="predicted"/>